<keyword evidence="3" id="KW-1185">Reference proteome</keyword>
<evidence type="ECO:0000256" key="1">
    <source>
        <dbReference type="SAM" id="Phobius"/>
    </source>
</evidence>
<organism evidence="2 3">
    <name type="scientific">Litorisediminicola beolgyonensis</name>
    <dbReference type="NCBI Taxonomy" id="1173614"/>
    <lineage>
        <taxon>Bacteria</taxon>
        <taxon>Pseudomonadati</taxon>
        <taxon>Pseudomonadota</taxon>
        <taxon>Alphaproteobacteria</taxon>
        <taxon>Rhodobacterales</taxon>
        <taxon>Paracoccaceae</taxon>
        <taxon>Litorisediminicola</taxon>
    </lineage>
</organism>
<keyword evidence="1" id="KW-0472">Membrane</keyword>
<name>A0ABW3ZHS1_9RHOB</name>
<dbReference type="NCBIfam" id="TIGR04409">
    <property type="entry name" value="LptC_YrbK"/>
    <property type="match status" value="1"/>
</dbReference>
<dbReference type="RefSeq" id="WP_386802954.1">
    <property type="nucleotide sequence ID" value="NZ_JBHTMU010000014.1"/>
</dbReference>
<dbReference type="EMBL" id="JBHTMU010000014">
    <property type="protein sequence ID" value="MFD1342672.1"/>
    <property type="molecule type" value="Genomic_DNA"/>
</dbReference>
<dbReference type="Pfam" id="PF06835">
    <property type="entry name" value="LptC"/>
    <property type="match status" value="1"/>
</dbReference>
<sequence>MARGPGTRSQIVAWLKVLLPLLAIALLSTLFLVARELDPTVNLPVSRVEDLADRSSQTVTGAAFSGTTESGAQLDLSADTARPDPEDGDRLLARAVYGALTQEDGSRVDLAAPSAEIVSKTDRARLTGGVTLRSSAGWVMTTDALSTSLSGTAVESDGSVEATGPGGRITAGKLVITESTDQSGSLELLFQNGVQMIYRPPGPE</sequence>
<keyword evidence="1" id="KW-0812">Transmembrane</keyword>
<comment type="caution">
    <text evidence="2">The sequence shown here is derived from an EMBL/GenBank/DDBJ whole genome shotgun (WGS) entry which is preliminary data.</text>
</comment>
<accession>A0ABW3ZHS1</accession>
<keyword evidence="1" id="KW-1133">Transmembrane helix</keyword>
<dbReference type="InterPro" id="IPR010664">
    <property type="entry name" value="LipoPS_assembly_LptC-rel"/>
</dbReference>
<gene>
    <name evidence="2" type="primary">lptC</name>
    <name evidence="2" type="ORF">ACFQ4E_09605</name>
</gene>
<proteinExistence type="predicted"/>
<evidence type="ECO:0000313" key="3">
    <source>
        <dbReference type="Proteomes" id="UP001597135"/>
    </source>
</evidence>
<dbReference type="Proteomes" id="UP001597135">
    <property type="component" value="Unassembled WGS sequence"/>
</dbReference>
<evidence type="ECO:0000313" key="2">
    <source>
        <dbReference type="EMBL" id="MFD1342672.1"/>
    </source>
</evidence>
<dbReference type="InterPro" id="IPR026265">
    <property type="entry name" value="LptC"/>
</dbReference>
<feature type="transmembrane region" description="Helical" evidence="1">
    <location>
        <begin position="12"/>
        <end position="34"/>
    </location>
</feature>
<reference evidence="3" key="1">
    <citation type="journal article" date="2019" name="Int. J. Syst. Evol. Microbiol.">
        <title>The Global Catalogue of Microorganisms (GCM) 10K type strain sequencing project: providing services to taxonomists for standard genome sequencing and annotation.</title>
        <authorList>
            <consortium name="The Broad Institute Genomics Platform"/>
            <consortium name="The Broad Institute Genome Sequencing Center for Infectious Disease"/>
            <person name="Wu L."/>
            <person name="Ma J."/>
        </authorList>
    </citation>
    <scope>NUCLEOTIDE SEQUENCE [LARGE SCALE GENOMIC DNA]</scope>
    <source>
        <strain evidence="3">CCUG 62953</strain>
    </source>
</reference>
<protein>
    <submittedName>
        <fullName evidence="2">LPS export ABC transporter periplasmic protein LptC</fullName>
    </submittedName>
</protein>
<dbReference type="Gene3D" id="2.60.450.10">
    <property type="entry name" value="Lipopolysaccharide (LPS) transport protein A like domain"/>
    <property type="match status" value="1"/>
</dbReference>